<dbReference type="eggNOG" id="COG4977">
    <property type="taxonomic scope" value="Bacteria"/>
</dbReference>
<gene>
    <name evidence="4" type="ORF">ATO10_07096</name>
</gene>
<dbReference type="InterPro" id="IPR009057">
    <property type="entry name" value="Homeodomain-like_sf"/>
</dbReference>
<feature type="domain" description="HTH araC/xylS-type" evidence="3">
    <location>
        <begin position="208"/>
        <end position="306"/>
    </location>
</feature>
<dbReference type="PATRIC" id="fig|1461693.3.peg.1447"/>
<dbReference type="SUPFAM" id="SSF46689">
    <property type="entry name" value="Homeodomain-like"/>
    <property type="match status" value="2"/>
</dbReference>
<keyword evidence="5" id="KW-1185">Reference proteome</keyword>
<accession>A0A058ZN94</accession>
<protein>
    <submittedName>
        <fullName evidence="4">AraC family transcriptional regulator</fullName>
    </submittedName>
</protein>
<keyword evidence="2" id="KW-0804">Transcription</keyword>
<dbReference type="SMART" id="SM00342">
    <property type="entry name" value="HTH_ARAC"/>
    <property type="match status" value="1"/>
</dbReference>
<dbReference type="PANTHER" id="PTHR43130">
    <property type="entry name" value="ARAC-FAMILY TRANSCRIPTIONAL REGULATOR"/>
    <property type="match status" value="1"/>
</dbReference>
<dbReference type="GO" id="GO:0043565">
    <property type="term" value="F:sequence-specific DNA binding"/>
    <property type="evidence" value="ECO:0007669"/>
    <property type="project" value="InterPro"/>
</dbReference>
<dbReference type="RefSeq" id="WP_035249797.1">
    <property type="nucleotide sequence ID" value="NZ_AQQY01000003.1"/>
</dbReference>
<organism evidence="4 5">
    <name type="scientific">Actibacterium atlanticum</name>
    <dbReference type="NCBI Taxonomy" id="1461693"/>
    <lineage>
        <taxon>Bacteria</taxon>
        <taxon>Pseudomonadati</taxon>
        <taxon>Pseudomonadota</taxon>
        <taxon>Alphaproteobacteria</taxon>
        <taxon>Rhodobacterales</taxon>
        <taxon>Roseobacteraceae</taxon>
        <taxon>Actibacterium</taxon>
    </lineage>
</organism>
<comment type="caution">
    <text evidence="4">The sequence shown here is derived from an EMBL/GenBank/DDBJ whole genome shotgun (WGS) entry which is preliminary data.</text>
</comment>
<dbReference type="Gene3D" id="1.10.10.60">
    <property type="entry name" value="Homeodomain-like"/>
    <property type="match status" value="1"/>
</dbReference>
<dbReference type="Pfam" id="PF12833">
    <property type="entry name" value="HTH_18"/>
    <property type="match status" value="1"/>
</dbReference>
<dbReference type="PROSITE" id="PS01124">
    <property type="entry name" value="HTH_ARAC_FAMILY_2"/>
    <property type="match status" value="1"/>
</dbReference>
<name>A0A058ZN94_9RHOB</name>
<evidence type="ECO:0000256" key="1">
    <source>
        <dbReference type="ARBA" id="ARBA00023015"/>
    </source>
</evidence>
<dbReference type="InterPro" id="IPR018060">
    <property type="entry name" value="HTH_AraC"/>
</dbReference>
<dbReference type="InterPro" id="IPR029062">
    <property type="entry name" value="Class_I_gatase-like"/>
</dbReference>
<dbReference type="SUPFAM" id="SSF52317">
    <property type="entry name" value="Class I glutamine amidotransferase-like"/>
    <property type="match status" value="1"/>
</dbReference>
<dbReference type="Proteomes" id="UP000024836">
    <property type="component" value="Unassembled WGS sequence"/>
</dbReference>
<evidence type="ECO:0000256" key="2">
    <source>
        <dbReference type="ARBA" id="ARBA00023163"/>
    </source>
</evidence>
<evidence type="ECO:0000313" key="4">
    <source>
        <dbReference type="EMBL" id="KCV82690.1"/>
    </source>
</evidence>
<evidence type="ECO:0000313" key="5">
    <source>
        <dbReference type="Proteomes" id="UP000024836"/>
    </source>
</evidence>
<dbReference type="GO" id="GO:0003700">
    <property type="term" value="F:DNA-binding transcription factor activity"/>
    <property type="evidence" value="ECO:0007669"/>
    <property type="project" value="InterPro"/>
</dbReference>
<dbReference type="STRING" id="1461693.ATO10_07096"/>
<dbReference type="PANTHER" id="PTHR43130:SF3">
    <property type="entry name" value="HTH-TYPE TRANSCRIPTIONAL REGULATOR RV1931C"/>
    <property type="match status" value="1"/>
</dbReference>
<evidence type="ECO:0000259" key="3">
    <source>
        <dbReference type="PROSITE" id="PS01124"/>
    </source>
</evidence>
<dbReference type="InterPro" id="IPR052158">
    <property type="entry name" value="INH-QAR"/>
</dbReference>
<dbReference type="EMBL" id="AQQY01000003">
    <property type="protein sequence ID" value="KCV82690.1"/>
    <property type="molecule type" value="Genomic_DNA"/>
</dbReference>
<sequence length="310" mass="34156">MTNDVQHTPSIAIIAYEGVQMSAVLGLSDLFAVANDMSRGSDAAQLECHILRPGALSADERFAVVIVPPNLSDVRGSDDQDLHSWLGVQHRAGAVLCSACAGAFWLGHAGVLDGRPVTTHWTLAELFEQKFPAARLCPEHLLIDDHDIVTAGGVMAWIDLGLHVIKLYQGAEVVTKTCRHMLIDPAGRAQEEYRSFRPHLTHKDDAVRQVQLWIEAHPDSELTLAALAGQVAMSERSLQRRFTEATGLPVNRYVQQVRIEKAKGLLERTSLSAAEISWSVGYKDLSSFCRTFKSICGLSTGEYRRRFSVQ</sequence>
<dbReference type="Gene3D" id="3.40.50.880">
    <property type="match status" value="1"/>
</dbReference>
<keyword evidence="1" id="KW-0805">Transcription regulation</keyword>
<reference evidence="4 5" key="1">
    <citation type="submission" date="2013-04" db="EMBL/GenBank/DDBJ databases">
        <title>Shimia sp. 22II-S11-Z10 Genome Sequencing.</title>
        <authorList>
            <person name="Lai Q."/>
            <person name="Li G."/>
            <person name="Shao Z."/>
        </authorList>
    </citation>
    <scope>NUCLEOTIDE SEQUENCE [LARGE SCALE GENOMIC DNA]</scope>
    <source>
        <strain evidence="5">22II-S11-Z10</strain>
    </source>
</reference>
<dbReference type="InterPro" id="IPR002818">
    <property type="entry name" value="DJ-1/PfpI"/>
</dbReference>
<dbReference type="AlphaFoldDB" id="A0A058ZN94"/>
<dbReference type="Pfam" id="PF01965">
    <property type="entry name" value="DJ-1_PfpI"/>
    <property type="match status" value="1"/>
</dbReference>
<proteinExistence type="predicted"/>